<keyword evidence="2 4" id="KW-0808">Transferase</keyword>
<gene>
    <name evidence="7" type="primary">rlmD</name>
    <name evidence="7" type="ORF">FYJ58_09805</name>
</gene>
<dbReference type="PANTHER" id="PTHR11061:SF30">
    <property type="entry name" value="TRNA (URACIL(54)-C(5))-METHYLTRANSFERASE"/>
    <property type="match status" value="1"/>
</dbReference>
<dbReference type="Proteomes" id="UP000482209">
    <property type="component" value="Unassembled WGS sequence"/>
</dbReference>
<dbReference type="GO" id="GO:0070475">
    <property type="term" value="P:rRNA base methylation"/>
    <property type="evidence" value="ECO:0007669"/>
    <property type="project" value="TreeGrafter"/>
</dbReference>
<protein>
    <submittedName>
        <fullName evidence="7">23S rRNA (Uracil(1939)-C(5))-methyltransferase RlmD</fullName>
        <ecNumber evidence="7">2.1.1.190</ecNumber>
    </submittedName>
</protein>
<dbReference type="InterPro" id="IPR012340">
    <property type="entry name" value="NA-bd_OB-fold"/>
</dbReference>
<keyword evidence="1 4" id="KW-0489">Methyltransferase</keyword>
<accession>A0A6L5Y005</accession>
<dbReference type="Gene3D" id="2.40.50.140">
    <property type="entry name" value="Nucleic acid-binding proteins"/>
    <property type="match status" value="1"/>
</dbReference>
<keyword evidence="3 4" id="KW-0949">S-adenosyl-L-methionine</keyword>
<dbReference type="Gene3D" id="2.40.50.1070">
    <property type="match status" value="1"/>
</dbReference>
<organism evidence="7 8">
    <name type="scientific">Velocimicrobium porci</name>
    <dbReference type="NCBI Taxonomy" id="2606634"/>
    <lineage>
        <taxon>Bacteria</taxon>
        <taxon>Bacillati</taxon>
        <taxon>Bacillota</taxon>
        <taxon>Clostridia</taxon>
        <taxon>Lachnospirales</taxon>
        <taxon>Lachnospiraceae</taxon>
        <taxon>Velocimicrobium</taxon>
    </lineage>
</organism>
<dbReference type="PROSITE" id="PS01230">
    <property type="entry name" value="TRMA_1"/>
    <property type="match status" value="1"/>
</dbReference>
<dbReference type="Pfam" id="PF01938">
    <property type="entry name" value="TRAM"/>
    <property type="match status" value="1"/>
</dbReference>
<comment type="caution">
    <text evidence="7">The sequence shown here is derived from an EMBL/GenBank/DDBJ whole genome shotgun (WGS) entry which is preliminary data.</text>
</comment>
<evidence type="ECO:0000256" key="3">
    <source>
        <dbReference type="ARBA" id="ARBA00022691"/>
    </source>
</evidence>
<evidence type="ECO:0000313" key="8">
    <source>
        <dbReference type="Proteomes" id="UP000482209"/>
    </source>
</evidence>
<dbReference type="PROSITE" id="PS51687">
    <property type="entry name" value="SAM_MT_RNA_M5U"/>
    <property type="match status" value="1"/>
</dbReference>
<dbReference type="PANTHER" id="PTHR11061">
    <property type="entry name" value="RNA M5U METHYLTRANSFERASE"/>
    <property type="match status" value="1"/>
</dbReference>
<dbReference type="EMBL" id="VUMT01000014">
    <property type="protein sequence ID" value="MSS64167.1"/>
    <property type="molecule type" value="Genomic_DNA"/>
</dbReference>
<feature type="active site" evidence="5">
    <location>
        <position position="413"/>
    </location>
</feature>
<dbReference type="EC" id="2.1.1.190" evidence="7"/>
<dbReference type="CDD" id="cd02440">
    <property type="entry name" value="AdoMet_MTases"/>
    <property type="match status" value="1"/>
</dbReference>
<evidence type="ECO:0000256" key="2">
    <source>
        <dbReference type="ARBA" id="ARBA00022679"/>
    </source>
</evidence>
<proteinExistence type="inferred from homology"/>
<dbReference type="NCBIfam" id="TIGR00479">
    <property type="entry name" value="rumA"/>
    <property type="match status" value="1"/>
</dbReference>
<comment type="similarity">
    <text evidence="4">Belongs to the class I-like SAM-binding methyltransferase superfamily. RNA M5U methyltransferase family.</text>
</comment>
<evidence type="ECO:0000256" key="1">
    <source>
        <dbReference type="ARBA" id="ARBA00022603"/>
    </source>
</evidence>
<dbReference type="Gene3D" id="3.40.50.150">
    <property type="entry name" value="Vaccinia Virus protein VP39"/>
    <property type="match status" value="1"/>
</dbReference>
<dbReference type="PROSITE" id="PS50926">
    <property type="entry name" value="TRAM"/>
    <property type="match status" value="1"/>
</dbReference>
<dbReference type="InterPro" id="IPR010280">
    <property type="entry name" value="U5_MeTrfase_fam"/>
</dbReference>
<dbReference type="AlphaFoldDB" id="A0A6L5Y005"/>
<dbReference type="FunFam" id="2.40.50.140:FF:000097">
    <property type="entry name" value="23S rRNA (uracil(1939)-C(5))-methyltransferase RlmD"/>
    <property type="match status" value="1"/>
</dbReference>
<evidence type="ECO:0000256" key="4">
    <source>
        <dbReference type="PROSITE-ProRule" id="PRU01024"/>
    </source>
</evidence>
<dbReference type="InterPro" id="IPR029063">
    <property type="entry name" value="SAM-dependent_MTases_sf"/>
</dbReference>
<dbReference type="RefSeq" id="WP_154519565.1">
    <property type="nucleotide sequence ID" value="NZ_VUMT01000014.1"/>
</dbReference>
<evidence type="ECO:0000313" key="7">
    <source>
        <dbReference type="EMBL" id="MSS64167.1"/>
    </source>
</evidence>
<evidence type="ECO:0000256" key="5">
    <source>
        <dbReference type="PROSITE-ProRule" id="PRU10015"/>
    </source>
</evidence>
<reference evidence="7 8" key="1">
    <citation type="submission" date="2019-08" db="EMBL/GenBank/DDBJ databases">
        <title>In-depth cultivation of the pig gut microbiome towards novel bacterial diversity and tailored functional studies.</title>
        <authorList>
            <person name="Wylensek D."/>
            <person name="Hitch T.C.A."/>
            <person name="Clavel T."/>
        </authorList>
    </citation>
    <scope>NUCLEOTIDE SEQUENCE [LARGE SCALE GENOMIC DNA]</scope>
    <source>
        <strain evidence="7 8">WCA-693-APC-MOT-I</strain>
    </source>
</reference>
<dbReference type="FunFam" id="3.40.50.150:FF:000009">
    <property type="entry name" value="23S rRNA (Uracil(1939)-C(5))-methyltransferase RlmD"/>
    <property type="match status" value="1"/>
</dbReference>
<feature type="active site" description="Nucleophile" evidence="4">
    <location>
        <position position="413"/>
    </location>
</feature>
<feature type="binding site" evidence="4">
    <location>
        <position position="314"/>
    </location>
    <ligand>
        <name>S-adenosyl-L-methionine</name>
        <dbReference type="ChEBI" id="CHEBI:59789"/>
    </ligand>
</feature>
<sequence>MEKIVKNTECIITIEDITSEGEGIGRADGFALFVKDTVMGDVVKVKVMKTKKTYGYARLMEIITPSPYRVDPVCSVARQCGGCQLQHCSYKKQLEFKENKVKNCLERIGKLEGFEMEPIIGMEEPYYYRNKAQYPVGKNKEGQVVMGFYAGRTHSIIDTPHCYIQAKENDKILPVIRSYMEKYHVEPYDEATHTGLVRHVLTRVGYTTKEIMVCLVINGTKIPFEEELVNELKKIEGMTSITININQQKTNVILGNELVTIWGTDYITDYIGDIKYQISPLSFYQVNPVQTKKLYQTALDYAGLTGEEIVWDLYCGIGTISLFLAQKAKQVYGVEIVPEAIKDAKQNAQINNIENAEFFVGAAEEILPQKYAESKGKMKADVIVVDPPRKGCDEALLETIVKMQPKKVVYVSCDPATLSRDLKYLVENGFRVEKVRACDMFSETTHVESVVLLCRADT</sequence>
<dbReference type="InterPro" id="IPR030390">
    <property type="entry name" value="MeTrfase_TrmA_AS"/>
</dbReference>
<dbReference type="GO" id="GO:0070041">
    <property type="term" value="F:rRNA (uridine-C5-)-methyltransferase activity"/>
    <property type="evidence" value="ECO:0007669"/>
    <property type="project" value="TreeGrafter"/>
</dbReference>
<dbReference type="InterPro" id="IPR002792">
    <property type="entry name" value="TRAM_dom"/>
</dbReference>
<feature type="binding site" evidence="4">
    <location>
        <position position="386"/>
    </location>
    <ligand>
        <name>S-adenosyl-L-methionine</name>
        <dbReference type="ChEBI" id="CHEBI:59789"/>
    </ligand>
</feature>
<feature type="domain" description="TRAM" evidence="6">
    <location>
        <begin position="3"/>
        <end position="61"/>
    </location>
</feature>
<dbReference type="FunFam" id="2.40.50.1070:FF:000003">
    <property type="entry name" value="23S rRNA (Uracil-5-)-methyltransferase RumA"/>
    <property type="match status" value="1"/>
</dbReference>
<evidence type="ECO:0000259" key="6">
    <source>
        <dbReference type="PROSITE" id="PS50926"/>
    </source>
</evidence>
<dbReference type="Pfam" id="PF05958">
    <property type="entry name" value="tRNA_U5-meth_tr"/>
    <property type="match status" value="1"/>
</dbReference>
<keyword evidence="8" id="KW-1185">Reference proteome</keyword>
<feature type="binding site" evidence="4">
    <location>
        <position position="335"/>
    </location>
    <ligand>
        <name>S-adenosyl-L-methionine</name>
        <dbReference type="ChEBI" id="CHEBI:59789"/>
    </ligand>
</feature>
<name>A0A6L5Y005_9FIRM</name>
<feature type="binding site" evidence="4">
    <location>
        <position position="285"/>
    </location>
    <ligand>
        <name>S-adenosyl-L-methionine</name>
        <dbReference type="ChEBI" id="CHEBI:59789"/>
    </ligand>
</feature>
<dbReference type="SUPFAM" id="SSF50249">
    <property type="entry name" value="Nucleic acid-binding proteins"/>
    <property type="match status" value="1"/>
</dbReference>
<dbReference type="SUPFAM" id="SSF53335">
    <property type="entry name" value="S-adenosyl-L-methionine-dependent methyltransferases"/>
    <property type="match status" value="1"/>
</dbReference>